<evidence type="ECO:0000313" key="2">
    <source>
        <dbReference type="EMBL" id="KQL17696.1"/>
    </source>
</evidence>
<sequence length="89" mass="10509">MEKNEKMSQNQLSIYHSLISVCILFITISLIQQSTKYNFLYALLFLIIKSLVDIVFHKLGYSFRGFGIKKMLIANLIILFFFVIWSVFY</sequence>
<name>A0A0Q3QJF8_9BACI</name>
<feature type="transmembrane region" description="Helical" evidence="1">
    <location>
        <begin position="39"/>
        <end position="59"/>
    </location>
</feature>
<dbReference type="AlphaFoldDB" id="A0A0Q3QJF8"/>
<keyword evidence="1" id="KW-1133">Transmembrane helix</keyword>
<protein>
    <recommendedName>
        <fullName evidence="4">Cytochrome C oxidase subunit IV</fullName>
    </recommendedName>
</protein>
<dbReference type="Proteomes" id="UP000050996">
    <property type="component" value="Unassembled WGS sequence"/>
</dbReference>
<evidence type="ECO:0008006" key="4">
    <source>
        <dbReference type="Google" id="ProtNLM"/>
    </source>
</evidence>
<evidence type="ECO:0000256" key="1">
    <source>
        <dbReference type="SAM" id="Phobius"/>
    </source>
</evidence>
<reference evidence="2 3" key="1">
    <citation type="submission" date="2015-09" db="EMBL/GenBank/DDBJ databases">
        <title>Genome sequencing project for genomic taxonomy and phylogenomics of Bacillus-like bacteria.</title>
        <authorList>
            <person name="Liu B."/>
            <person name="Wang J."/>
            <person name="Zhu Y."/>
            <person name="Liu G."/>
            <person name="Chen Q."/>
            <person name="Chen Z."/>
            <person name="Lan J."/>
            <person name="Che J."/>
            <person name="Ge C."/>
            <person name="Shi H."/>
            <person name="Pan Z."/>
            <person name="Liu X."/>
        </authorList>
    </citation>
    <scope>NUCLEOTIDE SEQUENCE [LARGE SCALE GENOMIC DNA]</scope>
    <source>
        <strain evidence="2 3">FJAT-18043</strain>
    </source>
</reference>
<dbReference type="PATRIC" id="fig|1637975.4.peg.284"/>
<keyword evidence="1" id="KW-0812">Transmembrane</keyword>
<proteinExistence type="predicted"/>
<evidence type="ECO:0000313" key="3">
    <source>
        <dbReference type="Proteomes" id="UP000050996"/>
    </source>
</evidence>
<accession>A0A0Q3QJF8</accession>
<dbReference type="EMBL" id="LJIX01000006">
    <property type="protein sequence ID" value="KQL17696.1"/>
    <property type="molecule type" value="Genomic_DNA"/>
</dbReference>
<keyword evidence="3" id="KW-1185">Reference proteome</keyword>
<gene>
    <name evidence="2" type="ORF">AN957_03100</name>
</gene>
<feature type="transmembrane region" description="Helical" evidence="1">
    <location>
        <begin position="12"/>
        <end position="33"/>
    </location>
</feature>
<comment type="caution">
    <text evidence="2">The sequence shown here is derived from an EMBL/GenBank/DDBJ whole genome shotgun (WGS) entry which is preliminary data.</text>
</comment>
<feature type="transmembrane region" description="Helical" evidence="1">
    <location>
        <begin position="71"/>
        <end position="88"/>
    </location>
</feature>
<keyword evidence="1" id="KW-0472">Membrane</keyword>
<organism evidence="2 3">
    <name type="scientific">Cytobacillus solani</name>
    <dbReference type="NCBI Taxonomy" id="1637975"/>
    <lineage>
        <taxon>Bacteria</taxon>
        <taxon>Bacillati</taxon>
        <taxon>Bacillota</taxon>
        <taxon>Bacilli</taxon>
        <taxon>Bacillales</taxon>
        <taxon>Bacillaceae</taxon>
        <taxon>Cytobacillus</taxon>
    </lineage>
</organism>